<evidence type="ECO:0000313" key="3">
    <source>
        <dbReference type="Proteomes" id="UP000702544"/>
    </source>
</evidence>
<dbReference type="EMBL" id="JAACAK010000049">
    <property type="protein sequence ID" value="NIR74914.1"/>
    <property type="molecule type" value="Genomic_DNA"/>
</dbReference>
<name>A0AAE4Z7Y8_9BACT</name>
<evidence type="ECO:0008006" key="4">
    <source>
        <dbReference type="Google" id="ProtNLM"/>
    </source>
</evidence>
<dbReference type="PROSITE" id="PS51257">
    <property type="entry name" value="PROKAR_LIPOPROTEIN"/>
    <property type="match status" value="1"/>
</dbReference>
<sequence>MNRKPLWFAQAAVLALALSVVTACDDDGAGPGDVDPGQTAAVVDATVDQFLEGNDAIQSIGVFNEAMASALGGVAPSVLVWDMVPGSTSPFASASRIQASVSELTEGEPLNIPVGALGVTFIFDPVDGYVPSQRTGAPANGVRFILYAVDPILEEPVTPLQEIGWFDIIDTSNFSTGTIDISLEAVVGGVTLVDVTSTGVLTQTSLTLDFDGTLSDGQNSLNFTIDALFSETAFDFTFGMTADGVGVSVVFSGSDTGGASITTTFSDGDNSIVVTLSVDASDNILSGSGVSFNGTTVAVISDTIENPTITNAEGDPLTAEELAAVEDLFIAMVDVVEFGFGVFEFALFLILLGLV</sequence>
<comment type="caution">
    <text evidence="2">The sequence shown here is derived from an EMBL/GenBank/DDBJ whole genome shotgun (WGS) entry which is preliminary data.</text>
</comment>
<proteinExistence type="predicted"/>
<feature type="signal peptide" evidence="1">
    <location>
        <begin position="1"/>
        <end position="23"/>
    </location>
</feature>
<feature type="chain" id="PRO_5042241563" description="Bacterial Ig-like domain-containing protein" evidence="1">
    <location>
        <begin position="24"/>
        <end position="355"/>
    </location>
</feature>
<organism evidence="2 3">
    <name type="scientific">Candidatus Kutchimonas denitrificans</name>
    <dbReference type="NCBI Taxonomy" id="3056748"/>
    <lineage>
        <taxon>Bacteria</taxon>
        <taxon>Pseudomonadati</taxon>
        <taxon>Gemmatimonadota</taxon>
        <taxon>Gemmatimonadia</taxon>
        <taxon>Candidatus Palauibacterales</taxon>
        <taxon>Candidatus Palauibacteraceae</taxon>
        <taxon>Candidatus Kutchimonas</taxon>
    </lineage>
</organism>
<keyword evidence="1" id="KW-0732">Signal</keyword>
<evidence type="ECO:0000256" key="1">
    <source>
        <dbReference type="SAM" id="SignalP"/>
    </source>
</evidence>
<gene>
    <name evidence="2" type="ORF">GWO12_07340</name>
</gene>
<dbReference type="Proteomes" id="UP000702544">
    <property type="component" value="Unassembled WGS sequence"/>
</dbReference>
<evidence type="ECO:0000313" key="2">
    <source>
        <dbReference type="EMBL" id="NIR74914.1"/>
    </source>
</evidence>
<reference evidence="2 3" key="1">
    <citation type="submission" date="2020-01" db="EMBL/GenBank/DDBJ databases">
        <title>Genomes assembled from Gulf of Kutch pelagic sediment metagenomes.</title>
        <authorList>
            <person name="Chandrashekar M."/>
            <person name="Mahajan M.S."/>
            <person name="Dave K.J."/>
            <person name="Vatsa P."/>
            <person name="Nathani N.M."/>
        </authorList>
    </citation>
    <scope>NUCLEOTIDE SEQUENCE [LARGE SCALE GENOMIC DNA]</scope>
    <source>
        <strain evidence="2">KS3-K002</strain>
    </source>
</reference>
<dbReference type="AlphaFoldDB" id="A0AAE4Z7Y8"/>
<protein>
    <recommendedName>
        <fullName evidence="4">Bacterial Ig-like domain-containing protein</fullName>
    </recommendedName>
</protein>
<accession>A0AAE4Z7Y8</accession>